<dbReference type="PANTHER" id="PTHR30055:SF234">
    <property type="entry name" value="HTH-TYPE TRANSCRIPTIONAL REGULATOR BETI"/>
    <property type="match status" value="1"/>
</dbReference>
<gene>
    <name evidence="7" type="ORF">ACFQZM_39660</name>
</gene>
<evidence type="ECO:0000256" key="3">
    <source>
        <dbReference type="ARBA" id="ARBA00023163"/>
    </source>
</evidence>
<dbReference type="InterPro" id="IPR009057">
    <property type="entry name" value="Homeodomain-like_sf"/>
</dbReference>
<dbReference type="Pfam" id="PF00440">
    <property type="entry name" value="TetR_N"/>
    <property type="match status" value="1"/>
</dbReference>
<dbReference type="InterPro" id="IPR049445">
    <property type="entry name" value="TetR_SbtR-like_C"/>
</dbReference>
<organism evidence="7 8">
    <name type="scientific">Actinomadura fibrosa</name>
    <dbReference type="NCBI Taxonomy" id="111802"/>
    <lineage>
        <taxon>Bacteria</taxon>
        <taxon>Bacillati</taxon>
        <taxon>Actinomycetota</taxon>
        <taxon>Actinomycetes</taxon>
        <taxon>Streptosporangiales</taxon>
        <taxon>Thermomonosporaceae</taxon>
        <taxon>Actinomadura</taxon>
    </lineage>
</organism>
<evidence type="ECO:0000256" key="5">
    <source>
        <dbReference type="SAM" id="MobiDB-lite"/>
    </source>
</evidence>
<keyword evidence="2 4" id="KW-0238">DNA-binding</keyword>
<evidence type="ECO:0000256" key="2">
    <source>
        <dbReference type="ARBA" id="ARBA00023125"/>
    </source>
</evidence>
<dbReference type="SUPFAM" id="SSF48498">
    <property type="entry name" value="Tetracyclin repressor-like, C-terminal domain"/>
    <property type="match status" value="1"/>
</dbReference>
<keyword evidence="1" id="KW-0805">Transcription regulation</keyword>
<evidence type="ECO:0000256" key="4">
    <source>
        <dbReference type="PROSITE-ProRule" id="PRU00335"/>
    </source>
</evidence>
<evidence type="ECO:0000313" key="7">
    <source>
        <dbReference type="EMBL" id="MFD0690661.1"/>
    </source>
</evidence>
<sequence>MAQARTRPLRADARDNRERIMAAARDAFVAQGPGAPLEEIARRAGTGIATLYRRFPDRRALIRAVVVDALHRTAEAAREALAAEPDDPFAAVVRYMHAALDIRTGAVIPALLEEIPFEDEELTAAREDGAAALQEMIDRAHRAGSLRPDVTFGDIGLLVVRLSRPLPGSFSPELNGRLGHRHLDLLVNGLRPAPHGAAGIEGPALGLDDLQAMSPARRPAPDDDGPGGTDEGAQGRP</sequence>
<evidence type="ECO:0000259" key="6">
    <source>
        <dbReference type="PROSITE" id="PS50977"/>
    </source>
</evidence>
<protein>
    <submittedName>
        <fullName evidence="7">TetR/AcrR family transcriptional regulator</fullName>
    </submittedName>
</protein>
<dbReference type="Pfam" id="PF21597">
    <property type="entry name" value="TetR_C_43"/>
    <property type="match status" value="1"/>
</dbReference>
<accession>A0ABW2XW99</accession>
<dbReference type="InterPro" id="IPR050109">
    <property type="entry name" value="HTH-type_TetR-like_transc_reg"/>
</dbReference>
<dbReference type="InterPro" id="IPR001647">
    <property type="entry name" value="HTH_TetR"/>
</dbReference>
<feature type="region of interest" description="Disordered" evidence="5">
    <location>
        <begin position="197"/>
        <end position="237"/>
    </location>
</feature>
<comment type="caution">
    <text evidence="7">The sequence shown here is derived from an EMBL/GenBank/DDBJ whole genome shotgun (WGS) entry which is preliminary data.</text>
</comment>
<keyword evidence="3" id="KW-0804">Transcription</keyword>
<proteinExistence type="predicted"/>
<reference evidence="8" key="1">
    <citation type="journal article" date="2019" name="Int. J. Syst. Evol. Microbiol.">
        <title>The Global Catalogue of Microorganisms (GCM) 10K type strain sequencing project: providing services to taxonomists for standard genome sequencing and annotation.</title>
        <authorList>
            <consortium name="The Broad Institute Genomics Platform"/>
            <consortium name="The Broad Institute Genome Sequencing Center for Infectious Disease"/>
            <person name="Wu L."/>
            <person name="Ma J."/>
        </authorList>
    </citation>
    <scope>NUCLEOTIDE SEQUENCE [LARGE SCALE GENOMIC DNA]</scope>
    <source>
        <strain evidence="8">JCM 9371</strain>
    </source>
</reference>
<dbReference type="Gene3D" id="1.10.357.10">
    <property type="entry name" value="Tetracycline Repressor, domain 2"/>
    <property type="match status" value="1"/>
</dbReference>
<name>A0ABW2XW99_9ACTN</name>
<feature type="domain" description="HTH tetR-type" evidence="6">
    <location>
        <begin position="14"/>
        <end position="73"/>
    </location>
</feature>
<keyword evidence="8" id="KW-1185">Reference proteome</keyword>
<dbReference type="RefSeq" id="WP_207400210.1">
    <property type="nucleotide sequence ID" value="NZ_CAACUY010000217.1"/>
</dbReference>
<dbReference type="Proteomes" id="UP001597063">
    <property type="component" value="Unassembled WGS sequence"/>
</dbReference>
<dbReference type="PROSITE" id="PS50977">
    <property type="entry name" value="HTH_TETR_2"/>
    <property type="match status" value="1"/>
</dbReference>
<feature type="DNA-binding region" description="H-T-H motif" evidence="4">
    <location>
        <begin position="36"/>
        <end position="55"/>
    </location>
</feature>
<dbReference type="InterPro" id="IPR036271">
    <property type="entry name" value="Tet_transcr_reg_TetR-rel_C_sf"/>
</dbReference>
<dbReference type="PANTHER" id="PTHR30055">
    <property type="entry name" value="HTH-TYPE TRANSCRIPTIONAL REGULATOR RUTR"/>
    <property type="match status" value="1"/>
</dbReference>
<evidence type="ECO:0000313" key="8">
    <source>
        <dbReference type="Proteomes" id="UP001597063"/>
    </source>
</evidence>
<evidence type="ECO:0000256" key="1">
    <source>
        <dbReference type="ARBA" id="ARBA00023015"/>
    </source>
</evidence>
<dbReference type="EMBL" id="JBHTGP010000018">
    <property type="protein sequence ID" value="MFD0690661.1"/>
    <property type="molecule type" value="Genomic_DNA"/>
</dbReference>
<dbReference type="SUPFAM" id="SSF46689">
    <property type="entry name" value="Homeodomain-like"/>
    <property type="match status" value="1"/>
</dbReference>